<dbReference type="AlphaFoldDB" id="A0AA38RC18"/>
<comment type="caution">
    <text evidence="3">The sequence shown here is derived from an EMBL/GenBank/DDBJ whole genome shotgun (WGS) entry which is preliminary data.</text>
</comment>
<dbReference type="Pfam" id="PF20736">
    <property type="entry name" value="Glyco_hydro127M"/>
    <property type="match status" value="1"/>
</dbReference>
<gene>
    <name evidence="3" type="ORF">NKR23_g7309</name>
</gene>
<dbReference type="PANTHER" id="PTHR43465">
    <property type="entry name" value="DUF1680 DOMAIN PROTEIN (AFU_ORTHOLOGUE AFUA_1G08910)"/>
    <property type="match status" value="1"/>
</dbReference>
<organism evidence="3 4">
    <name type="scientific">Pleurostoma richardsiae</name>
    <dbReference type="NCBI Taxonomy" id="41990"/>
    <lineage>
        <taxon>Eukaryota</taxon>
        <taxon>Fungi</taxon>
        <taxon>Dikarya</taxon>
        <taxon>Ascomycota</taxon>
        <taxon>Pezizomycotina</taxon>
        <taxon>Sordariomycetes</taxon>
        <taxon>Sordariomycetidae</taxon>
        <taxon>Calosphaeriales</taxon>
        <taxon>Pleurostomataceae</taxon>
        <taxon>Pleurostoma</taxon>
    </lineage>
</organism>
<reference evidence="3" key="1">
    <citation type="submission" date="2022-07" db="EMBL/GenBank/DDBJ databases">
        <title>Fungi with potential for degradation of polypropylene.</title>
        <authorList>
            <person name="Gostincar C."/>
        </authorList>
    </citation>
    <scope>NUCLEOTIDE SEQUENCE</scope>
    <source>
        <strain evidence="3">EXF-13308</strain>
    </source>
</reference>
<evidence type="ECO:0000259" key="2">
    <source>
        <dbReference type="Pfam" id="PF20736"/>
    </source>
</evidence>
<accession>A0AA38RC18</accession>
<dbReference type="PANTHER" id="PTHR43465:SF2">
    <property type="entry name" value="DUF1680 DOMAIN PROTEIN (AFU_ORTHOLOGUE AFUA_1G08910)"/>
    <property type="match status" value="1"/>
</dbReference>
<dbReference type="Pfam" id="PF07944">
    <property type="entry name" value="Beta-AFase-like_GH127_cat"/>
    <property type="match status" value="1"/>
</dbReference>
<dbReference type="InterPro" id="IPR008928">
    <property type="entry name" value="6-hairpin_glycosidase_sf"/>
</dbReference>
<dbReference type="SUPFAM" id="SSF48208">
    <property type="entry name" value="Six-hairpin glycosidases"/>
    <property type="match status" value="1"/>
</dbReference>
<name>A0AA38RC18_9PEZI</name>
<protein>
    <submittedName>
        <fullName evidence="3">DUF1680 domain protein</fullName>
    </submittedName>
</protein>
<keyword evidence="4" id="KW-1185">Reference proteome</keyword>
<dbReference type="EMBL" id="JANBVO010000022">
    <property type="protein sequence ID" value="KAJ9142401.1"/>
    <property type="molecule type" value="Genomic_DNA"/>
</dbReference>
<proteinExistence type="predicted"/>
<dbReference type="Proteomes" id="UP001174694">
    <property type="component" value="Unassembled WGS sequence"/>
</dbReference>
<evidence type="ECO:0000259" key="1">
    <source>
        <dbReference type="Pfam" id="PF07944"/>
    </source>
</evidence>
<sequence length="693" mass="77181">MSEAVSKETRAPNGGCRSIKIGAALADRQTREHPQWACPDTIINPSSFFGKLRAIYASVVLKTQLEQLQRSGCYDMFTGKWMPCYDTRRTYGAKALPNGLPPSLFWESDIGKWIESASYYLANPSSAGTPYADEFKRAIDKLIGEMEAFQHADGYLNVYFTVVDPAGKFQNLRDMHEMYNAGHLLEGAIAHYRLTGSRRFLDIMIKNVECFMEVFGPGAGQRPGYPGHPEFELAVLRLYSVTKDPRHFAFAEHMLSARGTSPKTLGDQQFFMWEADQRHDSVYGCWMKSKDDLAYHQAHMPLHEQNAILGHSVRAMYLLTACADIGGAFLEDAKRLWADATDKKMYVTGGFGSEPQSEGFSELEYYLPSSTGEGGCYAETCASIGAMMVSERILSHELNGRYRDILELSLYNAVLGGGSLDGKGFSYANKLATYGDESALRSEWFEVCCCPPNLSRTLGILPGYIWSAETGQDFVEVNVYLYISAQRSIQLPNGGGTMEISMQSEMPWTGSVSIEVKTPKSTKVSLRLPVADWMVQPKFSISTKPYSQGYVEAVLDASSPQVSVSFGLDTRLVFPDPRVRQDTVTVMRGPIVFVAEDVDNAALEDSMPHFELVGIHESARFNIVRDTVAGVPILRLTTEDVYTLDLSWKNQSKDIHPPLYSSVQPGVPVRSWTKAREARAISAYLSYAWEQTK</sequence>
<dbReference type="InterPro" id="IPR049046">
    <property type="entry name" value="Beta-AFase-like_GH127_middle"/>
</dbReference>
<feature type="domain" description="Non-reducing end beta-L-arabinofuranosidase-like GH127 middle" evidence="2">
    <location>
        <begin position="477"/>
        <end position="545"/>
    </location>
</feature>
<evidence type="ECO:0000313" key="4">
    <source>
        <dbReference type="Proteomes" id="UP001174694"/>
    </source>
</evidence>
<evidence type="ECO:0000313" key="3">
    <source>
        <dbReference type="EMBL" id="KAJ9142401.1"/>
    </source>
</evidence>
<dbReference type="GO" id="GO:0005975">
    <property type="term" value="P:carbohydrate metabolic process"/>
    <property type="evidence" value="ECO:0007669"/>
    <property type="project" value="InterPro"/>
</dbReference>
<dbReference type="InterPro" id="IPR049174">
    <property type="entry name" value="Beta-AFase-like"/>
</dbReference>
<feature type="domain" description="Non-reducing end beta-L-arabinofuranosidase-like GH127 catalytic" evidence="1">
    <location>
        <begin position="89"/>
        <end position="458"/>
    </location>
</feature>
<dbReference type="InterPro" id="IPR012878">
    <property type="entry name" value="Beta-AFase-like_GH127_cat"/>
</dbReference>